<feature type="compositionally biased region" description="Basic and acidic residues" evidence="1">
    <location>
        <begin position="13"/>
        <end position="38"/>
    </location>
</feature>
<name>A0A2U3E6Y7_PURLI</name>
<comment type="caution">
    <text evidence="2">The sequence shown here is derived from an EMBL/GenBank/DDBJ whole genome shotgun (WGS) entry which is preliminary data.</text>
</comment>
<accession>A0A2U3E6Y7</accession>
<organism evidence="2 3">
    <name type="scientific">Purpureocillium lilacinum</name>
    <name type="common">Paecilomyces lilacinus</name>
    <dbReference type="NCBI Taxonomy" id="33203"/>
    <lineage>
        <taxon>Eukaryota</taxon>
        <taxon>Fungi</taxon>
        <taxon>Dikarya</taxon>
        <taxon>Ascomycota</taxon>
        <taxon>Pezizomycotina</taxon>
        <taxon>Sordariomycetes</taxon>
        <taxon>Hypocreomycetidae</taxon>
        <taxon>Hypocreales</taxon>
        <taxon>Ophiocordycipitaceae</taxon>
        <taxon>Purpureocillium</taxon>
    </lineage>
</organism>
<evidence type="ECO:0000313" key="2">
    <source>
        <dbReference type="EMBL" id="PWI70239.1"/>
    </source>
</evidence>
<sequence>MKLGQGGPPPRGPHAEKRWHGDKHKDKQQSEKSAELKPFDSNLYPKVICGKWKSSSRDDFELARKRIREFLDAEDVRRGLALKPPQKYKYDAGPDNCKRIACEKTKGNDIGLWFCNEVRAMDGAYDAFQGCGTASGANFTDGVVQKKESFQRKGNGLPYGALYSIQSITHGEGKLCTEEDWNKFSVQMFSKDGWSVILSAKEGLNCDD</sequence>
<evidence type="ECO:0000256" key="1">
    <source>
        <dbReference type="SAM" id="MobiDB-lite"/>
    </source>
</evidence>
<dbReference type="AlphaFoldDB" id="A0A2U3E6Y7"/>
<gene>
    <name evidence="2" type="ORF">PCL_00383</name>
</gene>
<feature type="region of interest" description="Disordered" evidence="1">
    <location>
        <begin position="1"/>
        <end position="38"/>
    </location>
</feature>
<proteinExistence type="predicted"/>
<reference evidence="2 3" key="1">
    <citation type="journal article" date="2016" name="Front. Microbiol.">
        <title>Genome and transcriptome sequences reveal the specific parasitism of the nematophagous Purpureocillium lilacinum 36-1.</title>
        <authorList>
            <person name="Xie J."/>
            <person name="Li S."/>
            <person name="Mo C."/>
            <person name="Xiao X."/>
            <person name="Peng D."/>
            <person name="Wang G."/>
            <person name="Xiao Y."/>
        </authorList>
    </citation>
    <scope>NUCLEOTIDE SEQUENCE [LARGE SCALE GENOMIC DNA]</scope>
    <source>
        <strain evidence="2 3">36-1</strain>
    </source>
</reference>
<evidence type="ECO:0000313" key="3">
    <source>
        <dbReference type="Proteomes" id="UP000245956"/>
    </source>
</evidence>
<dbReference type="Proteomes" id="UP000245956">
    <property type="component" value="Unassembled WGS sequence"/>
</dbReference>
<dbReference type="EMBL" id="LCWV01000010">
    <property type="protein sequence ID" value="PWI70239.1"/>
    <property type="molecule type" value="Genomic_DNA"/>
</dbReference>
<protein>
    <submittedName>
        <fullName evidence="2">Uncharacterized protein</fullName>
    </submittedName>
</protein>